<sequence length="155" mass="17220">MSVGSRLNQISESGNAGSITSHELLHLNLREFGGDLEILFISFQLVGKLVYVNTLGDNFFFPPCNQLDLLCWLMIIDLTHWKDRTYEHSSHSEGVARRRSSDHPELDGSREHATEWGGGGEVMGLVNVAESGPYVWVEGRESGGMKWVWGNASDA</sequence>
<dbReference type="Proteomes" id="UP000233551">
    <property type="component" value="Unassembled WGS sequence"/>
</dbReference>
<reference evidence="2 3" key="1">
    <citation type="submission" date="2017-11" db="EMBL/GenBank/DDBJ databases">
        <title>De-novo sequencing of pomegranate (Punica granatum L.) genome.</title>
        <authorList>
            <person name="Akparov Z."/>
            <person name="Amiraslanov A."/>
            <person name="Hajiyeva S."/>
            <person name="Abbasov M."/>
            <person name="Kaur K."/>
            <person name="Hamwieh A."/>
            <person name="Solovyev V."/>
            <person name="Salamov A."/>
            <person name="Braich B."/>
            <person name="Kosarev P."/>
            <person name="Mahmoud A."/>
            <person name="Hajiyev E."/>
            <person name="Babayeva S."/>
            <person name="Izzatullayeva V."/>
            <person name="Mammadov A."/>
            <person name="Mammadov A."/>
            <person name="Sharifova S."/>
            <person name="Ojaghi J."/>
            <person name="Eynullazada K."/>
            <person name="Bayramov B."/>
            <person name="Abdulazimova A."/>
            <person name="Shahmuradov I."/>
        </authorList>
    </citation>
    <scope>NUCLEOTIDE SEQUENCE [LARGE SCALE GENOMIC DNA]</scope>
    <source>
        <strain evidence="3">cv. AG2017</strain>
        <tissue evidence="2">Leaf</tissue>
    </source>
</reference>
<dbReference type="EMBL" id="PGOL01005256">
    <property type="protein sequence ID" value="PKI35539.1"/>
    <property type="molecule type" value="Genomic_DNA"/>
</dbReference>
<accession>A0A2I0HV05</accession>
<protein>
    <submittedName>
        <fullName evidence="2">Uncharacterized protein</fullName>
    </submittedName>
</protein>
<keyword evidence="3" id="KW-1185">Reference proteome</keyword>
<gene>
    <name evidence="2" type="ORF">CRG98_043993</name>
</gene>
<evidence type="ECO:0000313" key="3">
    <source>
        <dbReference type="Proteomes" id="UP000233551"/>
    </source>
</evidence>
<name>A0A2I0HV05_PUNGR</name>
<evidence type="ECO:0000256" key="1">
    <source>
        <dbReference type="SAM" id="MobiDB-lite"/>
    </source>
</evidence>
<feature type="region of interest" description="Disordered" evidence="1">
    <location>
        <begin position="92"/>
        <end position="113"/>
    </location>
</feature>
<organism evidence="2 3">
    <name type="scientific">Punica granatum</name>
    <name type="common">Pomegranate</name>
    <dbReference type="NCBI Taxonomy" id="22663"/>
    <lineage>
        <taxon>Eukaryota</taxon>
        <taxon>Viridiplantae</taxon>
        <taxon>Streptophyta</taxon>
        <taxon>Embryophyta</taxon>
        <taxon>Tracheophyta</taxon>
        <taxon>Spermatophyta</taxon>
        <taxon>Magnoliopsida</taxon>
        <taxon>eudicotyledons</taxon>
        <taxon>Gunneridae</taxon>
        <taxon>Pentapetalae</taxon>
        <taxon>rosids</taxon>
        <taxon>malvids</taxon>
        <taxon>Myrtales</taxon>
        <taxon>Lythraceae</taxon>
        <taxon>Punica</taxon>
    </lineage>
</organism>
<dbReference type="AlphaFoldDB" id="A0A2I0HV05"/>
<comment type="caution">
    <text evidence="2">The sequence shown here is derived from an EMBL/GenBank/DDBJ whole genome shotgun (WGS) entry which is preliminary data.</text>
</comment>
<evidence type="ECO:0000313" key="2">
    <source>
        <dbReference type="EMBL" id="PKI35539.1"/>
    </source>
</evidence>
<proteinExistence type="predicted"/>